<proteinExistence type="predicted"/>
<feature type="region of interest" description="Disordered" evidence="1">
    <location>
        <begin position="1"/>
        <end position="23"/>
    </location>
</feature>
<keyword evidence="3" id="KW-1185">Reference proteome</keyword>
<protein>
    <submittedName>
        <fullName evidence="2">Uncharacterized protein</fullName>
    </submittedName>
</protein>
<evidence type="ECO:0000256" key="1">
    <source>
        <dbReference type="SAM" id="MobiDB-lite"/>
    </source>
</evidence>
<dbReference type="EMBL" id="BGPR01002219">
    <property type="protein sequence ID" value="GBM69901.1"/>
    <property type="molecule type" value="Genomic_DNA"/>
</dbReference>
<comment type="caution">
    <text evidence="2">The sequence shown here is derived from an EMBL/GenBank/DDBJ whole genome shotgun (WGS) entry which is preliminary data.</text>
</comment>
<gene>
    <name evidence="2" type="ORF">AVEN_96420_1</name>
</gene>
<evidence type="ECO:0000313" key="3">
    <source>
        <dbReference type="Proteomes" id="UP000499080"/>
    </source>
</evidence>
<sequence>MTRLTTHSQRKEKNKCGTTDTRNNLDSPLALSYGGRQSKIPICCIWEREEERGWIWAVAFMSGALFQDSWGFSTNCSLLIGTAVKKDIHHPPFWNPKINPFVNLKHKRNEEGQTSSLGRPRSNANRSCTLLLYHESFAYSIGPPIHDWYQQEHPGAALELNYLLLTICSLVWGWRRGISLKVQHWFVIFCGRADSWTWSS</sequence>
<name>A0A4Y2HWU7_ARAVE</name>
<accession>A0A4Y2HWU7</accession>
<evidence type="ECO:0000313" key="2">
    <source>
        <dbReference type="EMBL" id="GBM69901.1"/>
    </source>
</evidence>
<organism evidence="2 3">
    <name type="scientific">Araneus ventricosus</name>
    <name type="common">Orbweaver spider</name>
    <name type="synonym">Epeira ventricosa</name>
    <dbReference type="NCBI Taxonomy" id="182803"/>
    <lineage>
        <taxon>Eukaryota</taxon>
        <taxon>Metazoa</taxon>
        <taxon>Ecdysozoa</taxon>
        <taxon>Arthropoda</taxon>
        <taxon>Chelicerata</taxon>
        <taxon>Arachnida</taxon>
        <taxon>Araneae</taxon>
        <taxon>Araneomorphae</taxon>
        <taxon>Entelegynae</taxon>
        <taxon>Araneoidea</taxon>
        <taxon>Araneidae</taxon>
        <taxon>Araneus</taxon>
    </lineage>
</organism>
<reference evidence="2 3" key="1">
    <citation type="journal article" date="2019" name="Sci. Rep.">
        <title>Orb-weaving spider Araneus ventricosus genome elucidates the spidroin gene catalogue.</title>
        <authorList>
            <person name="Kono N."/>
            <person name="Nakamura H."/>
            <person name="Ohtoshi R."/>
            <person name="Moran D.A.P."/>
            <person name="Shinohara A."/>
            <person name="Yoshida Y."/>
            <person name="Fujiwara M."/>
            <person name="Mori M."/>
            <person name="Tomita M."/>
            <person name="Arakawa K."/>
        </authorList>
    </citation>
    <scope>NUCLEOTIDE SEQUENCE [LARGE SCALE GENOMIC DNA]</scope>
</reference>
<dbReference type="AlphaFoldDB" id="A0A4Y2HWU7"/>
<dbReference type="Proteomes" id="UP000499080">
    <property type="component" value="Unassembled WGS sequence"/>
</dbReference>